<dbReference type="AlphaFoldDB" id="A0AAD7B4N6"/>
<protein>
    <submittedName>
        <fullName evidence="1">Uncharacterized protein</fullName>
    </submittedName>
</protein>
<gene>
    <name evidence="1" type="ORF">FB45DRAFT_943164</name>
</gene>
<accession>A0AAD7B4N6</accession>
<keyword evidence="2" id="KW-1185">Reference proteome</keyword>
<name>A0AAD7B4N6_9AGAR</name>
<evidence type="ECO:0000313" key="1">
    <source>
        <dbReference type="EMBL" id="KAJ7609885.1"/>
    </source>
</evidence>
<dbReference type="EMBL" id="JARKIF010000037">
    <property type="protein sequence ID" value="KAJ7609885.1"/>
    <property type="molecule type" value="Genomic_DNA"/>
</dbReference>
<sequence>MHLPHLSKLKLITMVPRLTKNILHPFIERHPDLMELVLIKENSESEASPTTSLERAPPMPKLRAFMGPEFISSLCLGASLADSLSYVAQHLPHTESLQLQVTDVDVEEETQFDQESSELVSQSLRSFTALRWLGFEYMSLVDSLETDTSRMSLEAYLADKHRADAWGNICPSLREMYFNGNPWRPKDSGWERCFSWEIEEPTRLQRVQL</sequence>
<organism evidence="1 2">
    <name type="scientific">Roridomyces roridus</name>
    <dbReference type="NCBI Taxonomy" id="1738132"/>
    <lineage>
        <taxon>Eukaryota</taxon>
        <taxon>Fungi</taxon>
        <taxon>Dikarya</taxon>
        <taxon>Basidiomycota</taxon>
        <taxon>Agaricomycotina</taxon>
        <taxon>Agaricomycetes</taxon>
        <taxon>Agaricomycetidae</taxon>
        <taxon>Agaricales</taxon>
        <taxon>Marasmiineae</taxon>
        <taxon>Mycenaceae</taxon>
        <taxon>Roridomyces</taxon>
    </lineage>
</organism>
<comment type="caution">
    <text evidence="1">The sequence shown here is derived from an EMBL/GenBank/DDBJ whole genome shotgun (WGS) entry which is preliminary data.</text>
</comment>
<proteinExistence type="predicted"/>
<dbReference type="Proteomes" id="UP001221142">
    <property type="component" value="Unassembled WGS sequence"/>
</dbReference>
<reference evidence="1" key="1">
    <citation type="submission" date="2023-03" db="EMBL/GenBank/DDBJ databases">
        <title>Massive genome expansion in bonnet fungi (Mycena s.s.) driven by repeated elements and novel gene families across ecological guilds.</title>
        <authorList>
            <consortium name="Lawrence Berkeley National Laboratory"/>
            <person name="Harder C.B."/>
            <person name="Miyauchi S."/>
            <person name="Viragh M."/>
            <person name="Kuo A."/>
            <person name="Thoen E."/>
            <person name="Andreopoulos B."/>
            <person name="Lu D."/>
            <person name="Skrede I."/>
            <person name="Drula E."/>
            <person name="Henrissat B."/>
            <person name="Morin E."/>
            <person name="Kohler A."/>
            <person name="Barry K."/>
            <person name="LaButti K."/>
            <person name="Morin E."/>
            <person name="Salamov A."/>
            <person name="Lipzen A."/>
            <person name="Mereny Z."/>
            <person name="Hegedus B."/>
            <person name="Baldrian P."/>
            <person name="Stursova M."/>
            <person name="Weitz H."/>
            <person name="Taylor A."/>
            <person name="Grigoriev I.V."/>
            <person name="Nagy L.G."/>
            <person name="Martin F."/>
            <person name="Kauserud H."/>
        </authorList>
    </citation>
    <scope>NUCLEOTIDE SEQUENCE</scope>
    <source>
        <strain evidence="1">9284</strain>
    </source>
</reference>
<evidence type="ECO:0000313" key="2">
    <source>
        <dbReference type="Proteomes" id="UP001221142"/>
    </source>
</evidence>